<reference evidence="3" key="1">
    <citation type="submission" date="2023-02" db="EMBL/GenBank/DDBJ databases">
        <title>Genome of toxic invasive species Heracleum sosnowskyi carries increased number of genes despite the absence of recent whole-genome duplications.</title>
        <authorList>
            <person name="Schelkunov M."/>
            <person name="Shtratnikova V."/>
            <person name="Makarenko M."/>
            <person name="Klepikova A."/>
            <person name="Omelchenko D."/>
            <person name="Novikova G."/>
            <person name="Obukhova E."/>
            <person name="Bogdanov V."/>
            <person name="Penin A."/>
            <person name="Logacheva M."/>
        </authorList>
    </citation>
    <scope>NUCLEOTIDE SEQUENCE</scope>
    <source>
        <strain evidence="3">Hsosn_3</strain>
        <tissue evidence="3">Leaf</tissue>
    </source>
</reference>
<evidence type="ECO:0000256" key="1">
    <source>
        <dbReference type="SAM" id="MobiDB-lite"/>
    </source>
</evidence>
<dbReference type="EMBL" id="JAUIZM010000008">
    <property type="protein sequence ID" value="KAK1369738.1"/>
    <property type="molecule type" value="Genomic_DNA"/>
</dbReference>
<feature type="domain" description="Retrotransposon gag" evidence="2">
    <location>
        <begin position="57"/>
        <end position="128"/>
    </location>
</feature>
<feature type="compositionally biased region" description="Polar residues" evidence="1">
    <location>
        <begin position="178"/>
        <end position="187"/>
    </location>
</feature>
<feature type="compositionally biased region" description="Acidic residues" evidence="1">
    <location>
        <begin position="239"/>
        <end position="257"/>
    </location>
</feature>
<keyword evidence="4" id="KW-1185">Reference proteome</keyword>
<dbReference type="AlphaFoldDB" id="A0AAD8MF22"/>
<evidence type="ECO:0000259" key="2">
    <source>
        <dbReference type="Pfam" id="PF03732"/>
    </source>
</evidence>
<evidence type="ECO:0000313" key="4">
    <source>
        <dbReference type="Proteomes" id="UP001237642"/>
    </source>
</evidence>
<name>A0AAD8MF22_9APIA</name>
<organism evidence="3 4">
    <name type="scientific">Heracleum sosnowskyi</name>
    <dbReference type="NCBI Taxonomy" id="360622"/>
    <lineage>
        <taxon>Eukaryota</taxon>
        <taxon>Viridiplantae</taxon>
        <taxon>Streptophyta</taxon>
        <taxon>Embryophyta</taxon>
        <taxon>Tracheophyta</taxon>
        <taxon>Spermatophyta</taxon>
        <taxon>Magnoliopsida</taxon>
        <taxon>eudicotyledons</taxon>
        <taxon>Gunneridae</taxon>
        <taxon>Pentapetalae</taxon>
        <taxon>asterids</taxon>
        <taxon>campanulids</taxon>
        <taxon>Apiales</taxon>
        <taxon>Apiaceae</taxon>
        <taxon>Apioideae</taxon>
        <taxon>apioid superclade</taxon>
        <taxon>Tordylieae</taxon>
        <taxon>Tordyliinae</taxon>
        <taxon>Heracleum</taxon>
    </lineage>
</organism>
<evidence type="ECO:0000313" key="3">
    <source>
        <dbReference type="EMBL" id="KAK1369738.1"/>
    </source>
</evidence>
<dbReference type="PANTHER" id="PTHR33223:SF6">
    <property type="entry name" value="CCHC-TYPE DOMAIN-CONTAINING PROTEIN"/>
    <property type="match status" value="1"/>
</dbReference>
<feature type="region of interest" description="Disordered" evidence="1">
    <location>
        <begin position="165"/>
        <end position="270"/>
    </location>
</feature>
<dbReference type="PANTHER" id="PTHR33223">
    <property type="entry name" value="CCHC-TYPE DOMAIN-CONTAINING PROTEIN"/>
    <property type="match status" value="1"/>
</dbReference>
<dbReference type="Proteomes" id="UP001237642">
    <property type="component" value="Unassembled WGS sequence"/>
</dbReference>
<reference evidence="3" key="2">
    <citation type="submission" date="2023-05" db="EMBL/GenBank/DDBJ databases">
        <authorList>
            <person name="Schelkunov M.I."/>
        </authorList>
    </citation>
    <scope>NUCLEOTIDE SEQUENCE</scope>
    <source>
        <strain evidence="3">Hsosn_3</strain>
        <tissue evidence="3">Leaf</tissue>
    </source>
</reference>
<comment type="caution">
    <text evidence="3">The sequence shown here is derived from an EMBL/GenBank/DDBJ whole genome shotgun (WGS) entry which is preliminary data.</text>
</comment>
<feature type="compositionally biased region" description="Basic and acidic residues" evidence="1">
    <location>
        <begin position="209"/>
        <end position="238"/>
    </location>
</feature>
<gene>
    <name evidence="3" type="ORF">POM88_035830</name>
</gene>
<accession>A0AAD8MF22</accession>
<protein>
    <recommendedName>
        <fullName evidence="2">Retrotransposon gag domain-containing protein</fullName>
    </recommendedName>
</protein>
<proteinExistence type="predicted"/>
<dbReference type="InterPro" id="IPR005162">
    <property type="entry name" value="Retrotrans_gag_dom"/>
</dbReference>
<sequence length="270" mass="30108">MDNPLPRTLKEIASPSSVQLPLCIVFPGGQPFELKGGLIALLPKFGGEGTEDPFRHLQEFEMVCSSMRPNNATEEQATGISKDICAIRQYFRETLYEYWERFQKLCQSCPPYLISEELLIHYFYGGLEISAKLHLDASSGGVLVDKTPDEARKLITKIAANSRQFGDRQEHVKKPSVNELSTQSQGSRKLPSQAEVNPKENASAVTLRSGKELKDLHSKAKSKIENGGEGEKGEKDEILEANDENLEDEIEIEEEKVDEGKNASEQEEVP</sequence>
<dbReference type="Pfam" id="PF03732">
    <property type="entry name" value="Retrotrans_gag"/>
    <property type="match status" value="1"/>
</dbReference>